<protein>
    <submittedName>
        <fullName evidence="1">Uncharacterized protein</fullName>
    </submittedName>
</protein>
<dbReference type="EMBL" id="GGEC01062562">
    <property type="protein sequence ID" value="MBX43046.1"/>
    <property type="molecule type" value="Transcribed_RNA"/>
</dbReference>
<sequence>MNPKFIPMTNW</sequence>
<name>A0A2P2NKP6_RHIMU</name>
<proteinExistence type="predicted"/>
<organism evidence="1">
    <name type="scientific">Rhizophora mucronata</name>
    <name type="common">Asiatic mangrove</name>
    <dbReference type="NCBI Taxonomy" id="61149"/>
    <lineage>
        <taxon>Eukaryota</taxon>
        <taxon>Viridiplantae</taxon>
        <taxon>Streptophyta</taxon>
        <taxon>Embryophyta</taxon>
        <taxon>Tracheophyta</taxon>
        <taxon>Spermatophyta</taxon>
        <taxon>Magnoliopsida</taxon>
        <taxon>eudicotyledons</taxon>
        <taxon>Gunneridae</taxon>
        <taxon>Pentapetalae</taxon>
        <taxon>rosids</taxon>
        <taxon>fabids</taxon>
        <taxon>Malpighiales</taxon>
        <taxon>Rhizophoraceae</taxon>
        <taxon>Rhizophora</taxon>
    </lineage>
</organism>
<reference evidence="1" key="1">
    <citation type="submission" date="2018-02" db="EMBL/GenBank/DDBJ databases">
        <title>Rhizophora mucronata_Transcriptome.</title>
        <authorList>
            <person name="Meera S.P."/>
            <person name="Sreeshan A."/>
            <person name="Augustine A."/>
        </authorList>
    </citation>
    <scope>NUCLEOTIDE SEQUENCE</scope>
    <source>
        <tissue evidence="1">Leaf</tissue>
    </source>
</reference>
<accession>A0A2P2NKP6</accession>
<evidence type="ECO:0000313" key="1">
    <source>
        <dbReference type="EMBL" id="MBX43046.1"/>
    </source>
</evidence>